<evidence type="ECO:0000313" key="4">
    <source>
        <dbReference type="Proteomes" id="UP001473424"/>
    </source>
</evidence>
<keyword evidence="1" id="KW-0812">Transmembrane</keyword>
<dbReference type="InterPro" id="IPR051044">
    <property type="entry name" value="MAG_DAG_Lipase"/>
</dbReference>
<evidence type="ECO:0000256" key="1">
    <source>
        <dbReference type="SAM" id="Phobius"/>
    </source>
</evidence>
<dbReference type="InterPro" id="IPR029058">
    <property type="entry name" value="AB_hydrolase_fold"/>
</dbReference>
<dbReference type="RefSeq" id="WP_353306591.1">
    <property type="nucleotide sequence ID" value="NZ_AP028955.1"/>
</dbReference>
<keyword evidence="4" id="KW-1185">Reference proteome</keyword>
<dbReference type="InterPro" id="IPR022742">
    <property type="entry name" value="Hydrolase_4"/>
</dbReference>
<feature type="domain" description="Serine aminopeptidase S33" evidence="2">
    <location>
        <begin position="71"/>
        <end position="303"/>
    </location>
</feature>
<dbReference type="EMBL" id="AP028955">
    <property type="protein sequence ID" value="BET37802.1"/>
    <property type="molecule type" value="Genomic_DNA"/>
</dbReference>
<accession>A0ABM8JKM7</accession>
<evidence type="ECO:0000259" key="2">
    <source>
        <dbReference type="Pfam" id="PF12146"/>
    </source>
</evidence>
<dbReference type="Proteomes" id="UP001473424">
    <property type="component" value="Chromosome"/>
</dbReference>
<name>A0ABM8JKM7_9MOLU</name>
<protein>
    <recommendedName>
        <fullName evidence="2">Serine aminopeptidase S33 domain-containing protein</fullName>
    </recommendedName>
</protein>
<gene>
    <name evidence="3" type="ORF">SAP269_03910</name>
</gene>
<dbReference type="Gene3D" id="3.40.50.1820">
    <property type="entry name" value="alpha/beta hydrolase"/>
    <property type="match status" value="1"/>
</dbReference>
<reference evidence="4" key="1">
    <citation type="journal article" date="2024" name="FEMS Microbiol. Lett.">
        <title>Genomic insights into Spiroplasma endosymbionts that induce male-killing and protective phenotypes in the pea aphid.</title>
        <authorList>
            <person name="Arai H."/>
            <person name="Legeai F."/>
            <person name="Kageyama D."/>
            <person name="Sugio A."/>
            <person name="Simon J.C."/>
        </authorList>
    </citation>
    <scope>NUCLEOTIDE SEQUENCE [LARGE SCALE GENOMIC DNA]</scope>
    <source>
        <strain evidence="4">sAp269</strain>
    </source>
</reference>
<feature type="transmembrane region" description="Helical" evidence="1">
    <location>
        <begin position="6"/>
        <end position="27"/>
    </location>
</feature>
<evidence type="ECO:0000313" key="3">
    <source>
        <dbReference type="EMBL" id="BET37802.1"/>
    </source>
</evidence>
<keyword evidence="1" id="KW-1133">Transmembrane helix</keyword>
<dbReference type="PANTHER" id="PTHR11614">
    <property type="entry name" value="PHOSPHOLIPASE-RELATED"/>
    <property type="match status" value="1"/>
</dbReference>
<sequence length="320" mass="37783">MDNFWQHYWWAILIVVLAMLIILYILYRIYQIFHIDYHWELNRHFPQWSNEGIITRDNYFLHTEFKFVDNSKYIIIGIHGMGASLTDFKTAAKFFTKHGISFLSFDQRGWGENEKWKYHTLGTTINDIKDIITVLNERYPNKKILLMGESLGSALTALAIKRLPKMIDGAIFTNFVTKKQIFKIKPSLVCHAIWGFLFYKHHPLPITFDMETISINYNYIKKGKIRGMTNMKFTLLFSLQAQKLSKQVPKNLNSAKCPVLIVQSAKDIFADFNKIAKNNKHWRQGITYIFYEERNHAILNEPNINIILEDILTWIEKEHI</sequence>
<dbReference type="Pfam" id="PF12146">
    <property type="entry name" value="Hydrolase_4"/>
    <property type="match status" value="1"/>
</dbReference>
<keyword evidence="1" id="KW-0472">Membrane</keyword>
<proteinExistence type="predicted"/>
<organism evidence="3 4">
    <name type="scientific">Spiroplasma ixodetis</name>
    <dbReference type="NCBI Taxonomy" id="2141"/>
    <lineage>
        <taxon>Bacteria</taxon>
        <taxon>Bacillati</taxon>
        <taxon>Mycoplasmatota</taxon>
        <taxon>Mollicutes</taxon>
        <taxon>Entomoplasmatales</taxon>
        <taxon>Spiroplasmataceae</taxon>
        <taxon>Spiroplasma</taxon>
    </lineage>
</organism>
<dbReference type="SUPFAM" id="SSF53474">
    <property type="entry name" value="alpha/beta-Hydrolases"/>
    <property type="match status" value="1"/>
</dbReference>